<evidence type="ECO:0000256" key="1">
    <source>
        <dbReference type="ARBA" id="ARBA00008754"/>
    </source>
</evidence>
<gene>
    <name evidence="3" type="ORF">J2S64_001597</name>
</gene>
<keyword evidence="2 3" id="KW-0413">Isomerase</keyword>
<dbReference type="InterPro" id="IPR036569">
    <property type="entry name" value="RpiB_LacA_LacB_sf"/>
</dbReference>
<dbReference type="PIRSF" id="PIRSF005384">
    <property type="entry name" value="RpiB_LacA_B"/>
    <property type="match status" value="1"/>
</dbReference>
<proteinExistence type="inferred from homology"/>
<reference evidence="3 4" key="1">
    <citation type="submission" date="2023-07" db="EMBL/GenBank/DDBJ databases">
        <title>Sequencing the genomes of 1000 actinobacteria strains.</title>
        <authorList>
            <person name="Klenk H.-P."/>
        </authorList>
    </citation>
    <scope>NUCLEOTIDE SEQUENCE [LARGE SCALE GENOMIC DNA]</scope>
    <source>
        <strain evidence="3 4">DSM 20167</strain>
    </source>
</reference>
<dbReference type="PANTHER" id="PTHR43732">
    <property type="entry name" value="RIBOSE 5-PHOSPHATE ISOMERASE-RELATED"/>
    <property type="match status" value="1"/>
</dbReference>
<dbReference type="EMBL" id="JAVDYI010000001">
    <property type="protein sequence ID" value="MDR7357906.1"/>
    <property type="molecule type" value="Genomic_DNA"/>
</dbReference>
<evidence type="ECO:0000256" key="2">
    <source>
        <dbReference type="ARBA" id="ARBA00023235"/>
    </source>
</evidence>
<organism evidence="3 4">
    <name type="scientific">Paeniglutamicibacter sulfureus</name>
    <dbReference type="NCBI Taxonomy" id="43666"/>
    <lineage>
        <taxon>Bacteria</taxon>
        <taxon>Bacillati</taxon>
        <taxon>Actinomycetota</taxon>
        <taxon>Actinomycetes</taxon>
        <taxon>Micrococcales</taxon>
        <taxon>Micrococcaceae</taxon>
        <taxon>Paeniglutamicibacter</taxon>
    </lineage>
</organism>
<dbReference type="NCBIfam" id="TIGR00689">
    <property type="entry name" value="rpiB_lacA_lacB"/>
    <property type="match status" value="1"/>
</dbReference>
<dbReference type="NCBIfam" id="NF004051">
    <property type="entry name" value="PRK05571.1"/>
    <property type="match status" value="1"/>
</dbReference>
<comment type="similarity">
    <text evidence="1">Belongs to the LacAB/RpiB family.</text>
</comment>
<dbReference type="EC" id="5.3.1.6" evidence="3"/>
<accession>A0ABU2BHZ7</accession>
<dbReference type="InterPro" id="IPR003500">
    <property type="entry name" value="RpiB_LacA_LacB"/>
</dbReference>
<dbReference type="Gene3D" id="3.40.1400.10">
    <property type="entry name" value="Sugar-phosphate isomerase, RpiB/LacA/LacB"/>
    <property type="match status" value="1"/>
</dbReference>
<dbReference type="PANTHER" id="PTHR43732:SF1">
    <property type="entry name" value="RIBOSE 5-PHOSPHATE ISOMERASE"/>
    <property type="match status" value="1"/>
</dbReference>
<name>A0ABU2BHZ7_9MICC</name>
<dbReference type="Pfam" id="PF02502">
    <property type="entry name" value="LacAB_rpiB"/>
    <property type="match status" value="1"/>
</dbReference>
<dbReference type="Proteomes" id="UP001183817">
    <property type="component" value="Unassembled WGS sequence"/>
</dbReference>
<comment type="caution">
    <text evidence="3">The sequence shown here is derived from an EMBL/GenBank/DDBJ whole genome shotgun (WGS) entry which is preliminary data.</text>
</comment>
<dbReference type="GO" id="GO:0004751">
    <property type="term" value="F:ribose-5-phosphate isomerase activity"/>
    <property type="evidence" value="ECO:0007669"/>
    <property type="project" value="UniProtKB-EC"/>
</dbReference>
<sequence length="155" mass="16211">MPDLARIAIAGDHHGVRLIDRIVGVLSARGHHVVLDLAPRGGTTVDYPPLCAAVARAVARGDADLGIIVGGSGQGEVIACNKVRAIRAGLAYSEFSVDISRGNNDANVMVIGTKVVDDETALTLLDRWLATPFKGGVHAERIAQIARIESGLGEE</sequence>
<dbReference type="SUPFAM" id="SSF89623">
    <property type="entry name" value="Ribose/Galactose isomerase RpiB/AlsB"/>
    <property type="match status" value="1"/>
</dbReference>
<dbReference type="InterPro" id="IPR051812">
    <property type="entry name" value="SPI_LacAB/RpiB"/>
</dbReference>
<evidence type="ECO:0000313" key="4">
    <source>
        <dbReference type="Proteomes" id="UP001183817"/>
    </source>
</evidence>
<keyword evidence="4" id="KW-1185">Reference proteome</keyword>
<protein>
    <submittedName>
        <fullName evidence="3">Ribose 5-phosphate isomerase B</fullName>
        <ecNumber evidence="3">5.3.1.6</ecNumber>
    </submittedName>
</protein>
<evidence type="ECO:0000313" key="3">
    <source>
        <dbReference type="EMBL" id="MDR7357906.1"/>
    </source>
</evidence>
<dbReference type="RefSeq" id="WP_310289542.1">
    <property type="nucleotide sequence ID" value="NZ_BAAAWO010000001.1"/>
</dbReference>